<accession>A0AAD9LIG0</accession>
<keyword evidence="5" id="KW-1185">Reference proteome</keyword>
<dbReference type="InterPro" id="IPR059104">
    <property type="entry name" value="Beta-prop_EIPR1-like"/>
</dbReference>
<reference evidence="4" key="2">
    <citation type="submission" date="2021-05" db="EMBL/GenBank/DDBJ databases">
        <authorList>
            <person name="Pain A."/>
        </authorList>
    </citation>
    <scope>NUCLEOTIDE SEQUENCE</scope>
    <source>
        <strain evidence="4">1802A</strain>
    </source>
</reference>
<organism evidence="4 5">
    <name type="scientific">Babesia divergens</name>
    <dbReference type="NCBI Taxonomy" id="32595"/>
    <lineage>
        <taxon>Eukaryota</taxon>
        <taxon>Sar</taxon>
        <taxon>Alveolata</taxon>
        <taxon>Apicomplexa</taxon>
        <taxon>Aconoidasida</taxon>
        <taxon>Piroplasmida</taxon>
        <taxon>Babesiidae</taxon>
        <taxon>Babesia</taxon>
    </lineage>
</organism>
<proteinExistence type="predicted"/>
<dbReference type="AlphaFoldDB" id="A0AAD9LIG0"/>
<keyword evidence="1" id="KW-0853">WD repeat</keyword>
<dbReference type="PANTHER" id="PTHR14205">
    <property type="entry name" value="WD-REPEAT PROTEIN"/>
    <property type="match status" value="1"/>
</dbReference>
<keyword evidence="2" id="KW-0677">Repeat</keyword>
<reference evidence="4" key="1">
    <citation type="journal article" date="2014" name="Nucleic Acids Res.">
        <title>The evolutionary dynamics of variant antigen genes in Babesia reveal a history of genomic innovation underlying host-parasite interaction.</title>
        <authorList>
            <person name="Jackson A.P."/>
            <person name="Otto T.D."/>
            <person name="Darby A."/>
            <person name="Ramaprasad A."/>
            <person name="Xia D."/>
            <person name="Echaide I.E."/>
            <person name="Farber M."/>
            <person name="Gahlot S."/>
            <person name="Gamble J."/>
            <person name="Gupta D."/>
            <person name="Gupta Y."/>
            <person name="Jackson L."/>
            <person name="Malandrin L."/>
            <person name="Malas T.B."/>
            <person name="Moussa E."/>
            <person name="Nair M."/>
            <person name="Reid A.J."/>
            <person name="Sanders M."/>
            <person name="Sharma J."/>
            <person name="Tracey A."/>
            <person name="Quail M.A."/>
            <person name="Weir W."/>
            <person name="Wastling J.M."/>
            <person name="Hall N."/>
            <person name="Willadsen P."/>
            <person name="Lingelbach K."/>
            <person name="Shiels B."/>
            <person name="Tait A."/>
            <person name="Berriman M."/>
            <person name="Allred D.R."/>
            <person name="Pain A."/>
        </authorList>
    </citation>
    <scope>NUCLEOTIDE SEQUENCE</scope>
    <source>
        <strain evidence="4">1802A</strain>
    </source>
</reference>
<dbReference type="Proteomes" id="UP001195914">
    <property type="component" value="Unassembled WGS sequence"/>
</dbReference>
<protein>
    <recommendedName>
        <fullName evidence="3">EIPR1-like beta-propeller domain-containing protein</fullName>
    </recommendedName>
</protein>
<dbReference type="InterPro" id="IPR036322">
    <property type="entry name" value="WD40_repeat_dom_sf"/>
</dbReference>
<evidence type="ECO:0000313" key="5">
    <source>
        <dbReference type="Proteomes" id="UP001195914"/>
    </source>
</evidence>
<evidence type="ECO:0000259" key="3">
    <source>
        <dbReference type="Pfam" id="PF23609"/>
    </source>
</evidence>
<name>A0AAD9LIG0_BABDI</name>
<dbReference type="SUPFAM" id="SSF50978">
    <property type="entry name" value="WD40 repeat-like"/>
    <property type="match status" value="1"/>
</dbReference>
<gene>
    <name evidence="4" type="ORF">X943_002517</name>
</gene>
<evidence type="ECO:0000256" key="1">
    <source>
        <dbReference type="ARBA" id="ARBA00022574"/>
    </source>
</evidence>
<evidence type="ECO:0000256" key="2">
    <source>
        <dbReference type="ARBA" id="ARBA00022737"/>
    </source>
</evidence>
<feature type="domain" description="EIPR1-like beta-propeller" evidence="3">
    <location>
        <begin position="21"/>
        <end position="311"/>
    </location>
</feature>
<dbReference type="Pfam" id="PF23609">
    <property type="entry name" value="Beta-prop_EIPR1"/>
    <property type="match status" value="1"/>
</dbReference>
<dbReference type="InterPro" id="IPR015943">
    <property type="entry name" value="WD40/YVTN_repeat-like_dom_sf"/>
</dbReference>
<evidence type="ECO:0000313" key="4">
    <source>
        <dbReference type="EMBL" id="KAK1937521.1"/>
    </source>
</evidence>
<comment type="caution">
    <text evidence="4">The sequence shown here is derived from an EMBL/GenBank/DDBJ whole genome shotgun (WGS) entry which is preliminary data.</text>
</comment>
<sequence>MQIVDSSANPCDHSGVGLVVYPLRGFPNAVASLRNDAQSLHRFVVGSNEYSTSNEIVVVDFDEDTRTSSVVAKVESLHPVQHLLDFSYAADRLQFWLAQKDLDSNATYVKVVELDSCNNSKLDTINSVKLPKGTVKSISADPFSVKQVDAKLAVVQPASIALLKLTDSAIEIANRLDLKPPQSTGSLSNSFEEYRRRFITGKFDPHHRDLFGCTIADRFEIYDWRQTSDHLVAVRNGCFHTGDVLDLDFNPNVPNEVVTVGEDAKNAFWDLRNTVKPLEVLDTGHKNCIQYVKYNCFHDQLILTGGPSSTLLHLREGGNTTNIYKSAASSRDACWSTSDAWHFVALSDNKLVFDTIPASVKYKLLL</sequence>
<dbReference type="EMBL" id="JAHBMH010000033">
    <property type="protein sequence ID" value="KAK1937521.1"/>
    <property type="molecule type" value="Genomic_DNA"/>
</dbReference>
<dbReference type="PANTHER" id="PTHR14205:SF15">
    <property type="entry name" value="EARP AND GARP COMPLEX-INTERACTING PROTEIN 1"/>
    <property type="match status" value="1"/>
</dbReference>
<dbReference type="GO" id="GO:0016567">
    <property type="term" value="P:protein ubiquitination"/>
    <property type="evidence" value="ECO:0007669"/>
    <property type="project" value="TreeGrafter"/>
</dbReference>
<dbReference type="Gene3D" id="2.130.10.10">
    <property type="entry name" value="YVTN repeat-like/Quinoprotein amine dehydrogenase"/>
    <property type="match status" value="1"/>
</dbReference>
<dbReference type="InterPro" id="IPR040323">
    <property type="entry name" value="EIPR1"/>
</dbReference>